<comment type="caution">
    <text evidence="1">The sequence shown here is derived from an EMBL/GenBank/DDBJ whole genome shotgun (WGS) entry which is preliminary data.</text>
</comment>
<protein>
    <submittedName>
        <fullName evidence="1">Uncharacterized protein</fullName>
    </submittedName>
</protein>
<dbReference type="Proteomes" id="UP001554567">
    <property type="component" value="Unassembled WGS sequence"/>
</dbReference>
<name>A0ABV3MZ73_9GAMM</name>
<dbReference type="RefSeq" id="WP_367167109.1">
    <property type="nucleotide sequence ID" value="NZ_JBFKZN010000003.1"/>
</dbReference>
<gene>
    <name evidence="1" type="ORF">ABW286_06740</name>
</gene>
<proteinExistence type="predicted"/>
<evidence type="ECO:0000313" key="1">
    <source>
        <dbReference type="EMBL" id="MEW5288877.1"/>
    </source>
</evidence>
<reference evidence="1 2" key="1">
    <citation type="submission" date="2024-07" db="EMBL/GenBank/DDBJ databases">
        <authorList>
            <person name="Dulla G.F.J."/>
            <person name="Delorm J.G."/>
        </authorList>
    </citation>
    <scope>NUCLEOTIDE SEQUENCE [LARGE SCALE GENOMIC DNA]</scope>
    <source>
        <strain evidence="1 2">JGD 233</strain>
    </source>
</reference>
<keyword evidence="2" id="KW-1185">Reference proteome</keyword>
<dbReference type="EMBL" id="JBFKZN010000003">
    <property type="protein sequence ID" value="MEW5288877.1"/>
    <property type="molecule type" value="Genomic_DNA"/>
</dbReference>
<sequence>MNDNGKIAWWLANKDTLKSNVTFPQPHSTLISGMLAMVTSSKKRSLLLF</sequence>
<organism evidence="1 2">
    <name type="scientific">Erwinia papayae</name>
    <dbReference type="NCBI Taxonomy" id="206499"/>
    <lineage>
        <taxon>Bacteria</taxon>
        <taxon>Pseudomonadati</taxon>
        <taxon>Pseudomonadota</taxon>
        <taxon>Gammaproteobacteria</taxon>
        <taxon>Enterobacterales</taxon>
        <taxon>Erwiniaceae</taxon>
        <taxon>Erwinia</taxon>
    </lineage>
</organism>
<evidence type="ECO:0000313" key="2">
    <source>
        <dbReference type="Proteomes" id="UP001554567"/>
    </source>
</evidence>
<accession>A0ABV3MZ73</accession>